<dbReference type="EMBL" id="JBHSFE010000034">
    <property type="protein sequence ID" value="MFC4612354.1"/>
    <property type="molecule type" value="Genomic_DNA"/>
</dbReference>
<keyword evidence="7" id="KW-1185">Reference proteome</keyword>
<organism evidence="6 7">
    <name type="scientific">Streptomyces maoxianensis</name>
    <dbReference type="NCBI Taxonomy" id="1459942"/>
    <lineage>
        <taxon>Bacteria</taxon>
        <taxon>Bacillati</taxon>
        <taxon>Actinomycetota</taxon>
        <taxon>Actinomycetes</taxon>
        <taxon>Kitasatosporales</taxon>
        <taxon>Streptomycetaceae</taxon>
        <taxon>Streptomyces</taxon>
    </lineage>
</organism>
<reference evidence="7" key="1">
    <citation type="journal article" date="2019" name="Int. J. Syst. Evol. Microbiol.">
        <title>The Global Catalogue of Microorganisms (GCM) 10K type strain sequencing project: providing services to taxonomists for standard genome sequencing and annotation.</title>
        <authorList>
            <consortium name="The Broad Institute Genomics Platform"/>
            <consortium name="The Broad Institute Genome Sequencing Center for Infectious Disease"/>
            <person name="Wu L."/>
            <person name="Ma J."/>
        </authorList>
    </citation>
    <scope>NUCLEOTIDE SEQUENCE [LARGE SCALE GENOMIC DNA]</scope>
    <source>
        <strain evidence="7">CGMCC 4.7139</strain>
    </source>
</reference>
<evidence type="ECO:0000259" key="5">
    <source>
        <dbReference type="Pfam" id="PF08240"/>
    </source>
</evidence>
<feature type="domain" description="Alcohol dehydrogenase-like N-terminal" evidence="5">
    <location>
        <begin position="25"/>
        <end position="140"/>
    </location>
</feature>
<dbReference type="InterPro" id="IPR013149">
    <property type="entry name" value="ADH-like_C"/>
</dbReference>
<protein>
    <submittedName>
        <fullName evidence="6">Zinc-dependent alcohol dehydrogenase family protein</fullName>
    </submittedName>
</protein>
<dbReference type="InterPro" id="IPR011032">
    <property type="entry name" value="GroES-like_sf"/>
</dbReference>
<evidence type="ECO:0000256" key="2">
    <source>
        <dbReference type="ARBA" id="ARBA00022723"/>
    </source>
</evidence>
<dbReference type="InterPro" id="IPR036291">
    <property type="entry name" value="NAD(P)-bd_dom_sf"/>
</dbReference>
<keyword evidence="3" id="KW-0862">Zinc</keyword>
<dbReference type="InterPro" id="IPR013154">
    <property type="entry name" value="ADH-like_N"/>
</dbReference>
<proteinExistence type="predicted"/>
<name>A0ABV9GIE0_9ACTN</name>
<evidence type="ECO:0000313" key="6">
    <source>
        <dbReference type="EMBL" id="MFC4612354.1"/>
    </source>
</evidence>
<comment type="cofactor">
    <cofactor evidence="1">
        <name>Zn(2+)</name>
        <dbReference type="ChEBI" id="CHEBI:29105"/>
    </cofactor>
</comment>
<sequence>MRATVIHAPHDIRVEEVPDPAIQQPTDAVLRVLRACICGSDLWAYRGESARQPGQRIGHEFLGVVEETGSAVAGFKPGDLVVAPFVWSDGSCEYCAESLQTSCPQGGFWGSIGSDGVKSDGGQGEAVRVPFADGTLVKLPADAASDDRLLTALLALSDVMGTGHHAAVGAGVTAGSTVAVVGDGAVGLCGVLAAKRLGAERIIALGRHEVRTDIARTFGATDVVAERGDAAVAAVRELTGGQGAHAVIEAVGTEQSMRTAVGITRDGGAIGFVGVPHGSGTGIDLSVMFDRNIALRGGVAPVRAYIPELLPDVLDGTIDPSPVFDVSVGLDGVPGGYKAMDERTALKVLIKP</sequence>
<dbReference type="PANTHER" id="PTHR42813">
    <property type="entry name" value="ZINC-TYPE ALCOHOL DEHYDROGENASE-LIKE"/>
    <property type="match status" value="1"/>
</dbReference>
<dbReference type="SUPFAM" id="SSF51735">
    <property type="entry name" value="NAD(P)-binding Rossmann-fold domains"/>
    <property type="match status" value="1"/>
</dbReference>
<dbReference type="PANTHER" id="PTHR42813:SF2">
    <property type="entry name" value="DEHYDROGENASE, ZINC-CONTAINING, PUTATIVE (AFU_ORTHOLOGUE AFUA_2G02810)-RELATED"/>
    <property type="match status" value="1"/>
</dbReference>
<evidence type="ECO:0000313" key="7">
    <source>
        <dbReference type="Proteomes" id="UP001595993"/>
    </source>
</evidence>
<keyword evidence="2" id="KW-0479">Metal-binding</keyword>
<evidence type="ECO:0000256" key="3">
    <source>
        <dbReference type="ARBA" id="ARBA00022833"/>
    </source>
</evidence>
<dbReference type="Gene3D" id="3.40.50.720">
    <property type="entry name" value="NAD(P)-binding Rossmann-like Domain"/>
    <property type="match status" value="1"/>
</dbReference>
<dbReference type="Gene3D" id="3.90.180.10">
    <property type="entry name" value="Medium-chain alcohol dehydrogenases, catalytic domain"/>
    <property type="match status" value="1"/>
</dbReference>
<dbReference type="RefSeq" id="WP_381202407.1">
    <property type="nucleotide sequence ID" value="NZ_JBHSFE010000034.1"/>
</dbReference>
<dbReference type="Pfam" id="PF00107">
    <property type="entry name" value="ADH_zinc_N"/>
    <property type="match status" value="1"/>
</dbReference>
<dbReference type="Proteomes" id="UP001595993">
    <property type="component" value="Unassembled WGS sequence"/>
</dbReference>
<dbReference type="SUPFAM" id="SSF50129">
    <property type="entry name" value="GroES-like"/>
    <property type="match status" value="1"/>
</dbReference>
<evidence type="ECO:0000259" key="4">
    <source>
        <dbReference type="Pfam" id="PF00107"/>
    </source>
</evidence>
<gene>
    <name evidence="6" type="ORF">ACFO9E_32075</name>
</gene>
<evidence type="ECO:0000256" key="1">
    <source>
        <dbReference type="ARBA" id="ARBA00001947"/>
    </source>
</evidence>
<dbReference type="Pfam" id="PF08240">
    <property type="entry name" value="ADH_N"/>
    <property type="match status" value="1"/>
</dbReference>
<comment type="caution">
    <text evidence="6">The sequence shown here is derived from an EMBL/GenBank/DDBJ whole genome shotgun (WGS) entry which is preliminary data.</text>
</comment>
<dbReference type="CDD" id="cd08287">
    <property type="entry name" value="FDH_like_ADH3"/>
    <property type="match status" value="1"/>
</dbReference>
<feature type="domain" description="Alcohol dehydrogenase-like C-terminal" evidence="4">
    <location>
        <begin position="185"/>
        <end position="310"/>
    </location>
</feature>
<accession>A0ABV9GIE0</accession>